<dbReference type="AlphaFoldDB" id="A0AAN4TLA2"/>
<reference evidence="2 3" key="1">
    <citation type="submission" date="2018-04" db="EMBL/GenBank/DDBJ databases">
        <title>Draft genome sequence of Pseudomonas syringae pv. actinidiae biovar 3 strains isolated from kiwifruit in Kagawa prefecture.</title>
        <authorList>
            <person name="Tabuchi M."/>
            <person name="Saito M."/>
            <person name="Fujiwara S."/>
            <person name="Sasa N."/>
            <person name="Akimitsu K."/>
            <person name="Gomi K."/>
            <person name="Konishi-Sugita S."/>
            <person name="Hamano K."/>
            <person name="Kataoka I."/>
        </authorList>
    </citation>
    <scope>NUCLEOTIDE SEQUENCE [LARGE SCALE GENOMIC DNA]</scope>
    <source>
        <strain evidence="2 3">MAFF212211</strain>
    </source>
</reference>
<dbReference type="Proteomes" id="UP000248291">
    <property type="component" value="Unassembled WGS sequence"/>
</dbReference>
<evidence type="ECO:0000313" key="2">
    <source>
        <dbReference type="EMBL" id="GBH17521.1"/>
    </source>
</evidence>
<organism evidence="2 3">
    <name type="scientific">Pseudomonas syringae pv. actinidiae</name>
    <dbReference type="NCBI Taxonomy" id="103796"/>
    <lineage>
        <taxon>Bacteria</taxon>
        <taxon>Pseudomonadati</taxon>
        <taxon>Pseudomonadota</taxon>
        <taxon>Gammaproteobacteria</taxon>
        <taxon>Pseudomonadales</taxon>
        <taxon>Pseudomonadaceae</taxon>
        <taxon>Pseudomonas</taxon>
        <taxon>Pseudomonas syringae</taxon>
    </lineage>
</organism>
<protein>
    <submittedName>
        <fullName evidence="2">Anaerobic selenocysteine-containing dehydrogenase</fullName>
    </submittedName>
</protein>
<dbReference type="InterPro" id="IPR046918">
    <property type="entry name" value="ABC-3C_CTD2"/>
</dbReference>
<gene>
    <name evidence="2" type="ORF">KPSA3_03490</name>
</gene>
<dbReference type="RefSeq" id="WP_017684801.1">
    <property type="nucleotide sequence ID" value="NZ_BGKA01000112.1"/>
</dbReference>
<name>A0AAN4TLA2_PSESF</name>
<evidence type="ECO:0000313" key="3">
    <source>
        <dbReference type="Proteomes" id="UP000248291"/>
    </source>
</evidence>
<accession>A0AAN4TLA2</accession>
<feature type="domain" description="ABC-three component systems C-terminal" evidence="1">
    <location>
        <begin position="342"/>
        <end position="670"/>
    </location>
</feature>
<sequence>MIRRFRLEQKSLYEKLVIAQRLSDMLEKFLDGRRAPLEIGAEQGGIEEWDDVVIVHSRDSFEHLQIKRQSTPFCTKDPDMRVYLAKLAEKRLAREKSKAAKGGKAASVPLVTDKPVTDSPIATDDDIGADEAVATLVAVDDPANADDAADTAKDSLSVLDSAFSSLARHARAGTFAQLPERRFQLTLLGAHLSIKDKLTVNHLDELCKLCRQIGLNPDDLAKRVDGPTTRAHLWLTTWCGFEDWTQIIDTLKRVTVVCMGNDATLQQRSVESLGRHFTNPERALEQLISVITAEVSDVSALGCHAIIHELRDELRPDIETWAQYLLGDEVQPSGKTWSFSGTHDLGALAPRTAQGVVNHLWGSAPGNRKLRVYAPYSPPIGANLTLPSAILRMALHLPHGSQSLMQGAQTWRTNVGHEVGHTLGCAESDLKDLSWMDNTEALVSSLDHEFKTLSAARAEAVALASAMDDLVWQRLTQSVSAKLTAVKDSDLADAMEAIWLEWLDGFTKNPESRRQFLEQLLYPETEGKNATHALRLGPRTVDLLVSAVELLLLVAVGVGGVGTAWKHFPEFGEVLSIALKYWSGPATGAPEVREISDDPLINVIGPSPAPVVILSGVSTPPSELLNTGMADDAESATSMAAERRPHLLVTRSGVFNQLRFGTLATVRQHFSKQLQDRLVARQSAIDTNTKGI</sequence>
<proteinExistence type="predicted"/>
<comment type="caution">
    <text evidence="2">The sequence shown here is derived from an EMBL/GenBank/DDBJ whole genome shotgun (WGS) entry which is preliminary data.</text>
</comment>
<evidence type="ECO:0000259" key="1">
    <source>
        <dbReference type="Pfam" id="PF20278"/>
    </source>
</evidence>
<dbReference type="EMBL" id="BGKA01000112">
    <property type="protein sequence ID" value="GBH17521.1"/>
    <property type="molecule type" value="Genomic_DNA"/>
</dbReference>
<dbReference type="Pfam" id="PF20278">
    <property type="entry name" value="CTD2"/>
    <property type="match status" value="1"/>
</dbReference>